<protein>
    <recommendedName>
        <fullName evidence="6">F5/8 type C domain-containing protein</fullName>
    </recommendedName>
</protein>
<dbReference type="SUPFAM" id="SSF49785">
    <property type="entry name" value="Galactose-binding domain-like"/>
    <property type="match status" value="1"/>
</dbReference>
<organism evidence="7 8">
    <name type="scientific">Diplodia intermedia</name>
    <dbReference type="NCBI Taxonomy" id="856260"/>
    <lineage>
        <taxon>Eukaryota</taxon>
        <taxon>Fungi</taxon>
        <taxon>Dikarya</taxon>
        <taxon>Ascomycota</taxon>
        <taxon>Pezizomycotina</taxon>
        <taxon>Dothideomycetes</taxon>
        <taxon>Dothideomycetes incertae sedis</taxon>
        <taxon>Botryosphaeriales</taxon>
        <taxon>Botryosphaeriaceae</taxon>
        <taxon>Diplodia</taxon>
    </lineage>
</organism>
<dbReference type="SUPFAM" id="SSF75005">
    <property type="entry name" value="Arabinanase/levansucrase/invertase"/>
    <property type="match status" value="1"/>
</dbReference>
<keyword evidence="5" id="KW-0732">Signal</keyword>
<dbReference type="InterPro" id="IPR008979">
    <property type="entry name" value="Galactose-bd-like_sf"/>
</dbReference>
<accession>A0ABR3TZ01</accession>
<dbReference type="InterPro" id="IPR013783">
    <property type="entry name" value="Ig-like_fold"/>
</dbReference>
<evidence type="ECO:0000259" key="6">
    <source>
        <dbReference type="PROSITE" id="PS50022"/>
    </source>
</evidence>
<evidence type="ECO:0000256" key="3">
    <source>
        <dbReference type="ARBA" id="ARBA00023295"/>
    </source>
</evidence>
<dbReference type="Gene3D" id="2.60.40.10">
    <property type="entry name" value="Immunoglobulins"/>
    <property type="match status" value="1"/>
</dbReference>
<dbReference type="InterPro" id="IPR023296">
    <property type="entry name" value="Glyco_hydro_beta-prop_sf"/>
</dbReference>
<reference evidence="7 8" key="1">
    <citation type="journal article" date="2023" name="Plant Dis.">
        <title>First Report of Diplodia intermedia Causing Canker and Dieback Diseases on Apple Trees in Canada.</title>
        <authorList>
            <person name="Ellouze W."/>
            <person name="Ilyukhin E."/>
            <person name="Sulman M."/>
            <person name="Ali S."/>
        </authorList>
    </citation>
    <scope>NUCLEOTIDE SEQUENCE [LARGE SCALE GENOMIC DNA]</scope>
    <source>
        <strain evidence="7 8">M45-28</strain>
    </source>
</reference>
<dbReference type="InterPro" id="IPR006710">
    <property type="entry name" value="Glyco_hydro_43"/>
</dbReference>
<evidence type="ECO:0000256" key="2">
    <source>
        <dbReference type="ARBA" id="ARBA00022801"/>
    </source>
</evidence>
<evidence type="ECO:0000256" key="5">
    <source>
        <dbReference type="SAM" id="SignalP"/>
    </source>
</evidence>
<dbReference type="CDD" id="cd18822">
    <property type="entry name" value="GH43_CtGH43-like"/>
    <property type="match status" value="1"/>
</dbReference>
<sequence>MFTLSSLALLPLCVVAEFSATSQLFQLAGGDAANNVKFSWNTTDGADSYNIMLRSSSGAYETVATAPGNTYDVYDLNATSTFQIQAMSGTSTLDTSADIAVTPATATSGLSTYDNTAASTLKIKSDLVSGDTYYRYNYVTDDNGFSHFSQQTSTDGYTFTGDTTVLTRTDVCASVADGFCKLESIKWAQHPTTSQVVMWAHFENNADYTLGQVAVAHGSPGENLTFGGAFRPGGDDSRDLTFFADDDGAGYIVSAINTNTDLGLYALDAAWTNVTAKLATLQPGEHREAPAVVRAGGHYYLFTSTAAGWYPSPGKYISAANLSGPWSASAAVGNVANFGAQSGQIERIGGGGGDGDGDGVYVMAANRWAAQWAHPEASNRQILLPIAFDAGLASYAFYPTISYDDEGAGVVVPVQNGRVLSVGKAATSSGAADDSSDAGAACDGIQDDADNLFTPAGVPFWWQVDLGAAYAIGQVDVTPRQVGGSETYLQYNVTGSGDGESFEELADEGANTAVGFRSSSVGGGSRYRYVRVNVQKVVNVHNDDEADWAAGLHEVVVYGS</sequence>
<dbReference type="Gene3D" id="2.60.120.260">
    <property type="entry name" value="Galactose-binding domain-like"/>
    <property type="match status" value="1"/>
</dbReference>
<dbReference type="Proteomes" id="UP001521184">
    <property type="component" value="Unassembled WGS sequence"/>
</dbReference>
<evidence type="ECO:0000313" key="8">
    <source>
        <dbReference type="Proteomes" id="UP001521184"/>
    </source>
</evidence>
<proteinExistence type="inferred from homology"/>
<keyword evidence="2 4" id="KW-0378">Hydrolase</keyword>
<dbReference type="PANTHER" id="PTHR22925:SF3">
    <property type="entry name" value="GLYCOSYL HYDROLASE FAMILY PROTEIN 43"/>
    <property type="match status" value="1"/>
</dbReference>
<keyword evidence="3 4" id="KW-0326">Glycosidase</keyword>
<evidence type="ECO:0000313" key="7">
    <source>
        <dbReference type="EMBL" id="KAL1647784.1"/>
    </source>
</evidence>
<feature type="chain" id="PRO_5046342660" description="F5/8 type C domain-containing protein" evidence="5">
    <location>
        <begin position="17"/>
        <end position="560"/>
    </location>
</feature>
<keyword evidence="8" id="KW-1185">Reference proteome</keyword>
<dbReference type="PANTHER" id="PTHR22925">
    <property type="entry name" value="GLYCOSYL HYDROLASE 43 FAMILY MEMBER"/>
    <property type="match status" value="1"/>
</dbReference>
<evidence type="ECO:0000256" key="1">
    <source>
        <dbReference type="ARBA" id="ARBA00009865"/>
    </source>
</evidence>
<dbReference type="PROSITE" id="PS50022">
    <property type="entry name" value="FA58C_3"/>
    <property type="match status" value="1"/>
</dbReference>
<dbReference type="Pfam" id="PF00754">
    <property type="entry name" value="F5_F8_type_C"/>
    <property type="match status" value="1"/>
</dbReference>
<gene>
    <name evidence="7" type="ORF">SLS58_002585</name>
</gene>
<evidence type="ECO:0000256" key="4">
    <source>
        <dbReference type="RuleBase" id="RU361187"/>
    </source>
</evidence>
<feature type="signal peptide" evidence="5">
    <location>
        <begin position="1"/>
        <end position="16"/>
    </location>
</feature>
<comment type="caution">
    <text evidence="7">The sequence shown here is derived from an EMBL/GenBank/DDBJ whole genome shotgun (WGS) entry which is preliminary data.</text>
</comment>
<dbReference type="EMBL" id="JAKEKT020000011">
    <property type="protein sequence ID" value="KAL1647784.1"/>
    <property type="molecule type" value="Genomic_DNA"/>
</dbReference>
<feature type="domain" description="F5/8 type C" evidence="6">
    <location>
        <begin position="407"/>
        <end position="560"/>
    </location>
</feature>
<dbReference type="InterPro" id="IPR000421">
    <property type="entry name" value="FA58C"/>
</dbReference>
<dbReference type="Pfam" id="PF04616">
    <property type="entry name" value="Glyco_hydro_43"/>
    <property type="match status" value="1"/>
</dbReference>
<name>A0ABR3TZ01_9PEZI</name>
<dbReference type="Gene3D" id="2.115.10.20">
    <property type="entry name" value="Glycosyl hydrolase domain, family 43"/>
    <property type="match status" value="1"/>
</dbReference>
<comment type="similarity">
    <text evidence="1 4">Belongs to the glycosyl hydrolase 43 family.</text>
</comment>